<dbReference type="InterPro" id="IPR000791">
    <property type="entry name" value="Gpr1/Fun34/SatP-like"/>
</dbReference>
<evidence type="ECO:0008006" key="9">
    <source>
        <dbReference type="Google" id="ProtNLM"/>
    </source>
</evidence>
<dbReference type="OMA" id="YDGEANM"/>
<evidence type="ECO:0000313" key="7">
    <source>
        <dbReference type="EMBL" id="EGW34524.1"/>
    </source>
</evidence>
<accession>G3AJ12</accession>
<sequence>MSSKDNTSDSLHSVSSNAASINSADFPIAKIQTTGDGNEFVIIGRTKYYRHELMSAFAGSLNPGLHPPSPHHIANPAPLGLAAFAVSTLVMSLYGLHAKGVMIPNVAVSLALFYGGVGQVTSGIWEMIHGNTFAATSLVSFGCFWFSYGAMMTPSFGIMEAYITEDPTQLENAIGFYLMGWAILALMFLILTFKSTLSFVSLFVFIFMTFFLQSIGAMVNSPTCTLAGNYFGMFTAASGFYNAYVGMATKQNSYFQFSEFPISMFSKKK</sequence>
<dbReference type="InterPro" id="IPR051633">
    <property type="entry name" value="AceTr"/>
</dbReference>
<evidence type="ECO:0000256" key="3">
    <source>
        <dbReference type="ARBA" id="ARBA00022692"/>
    </source>
</evidence>
<proteinExistence type="inferred from homology"/>
<feature type="transmembrane region" description="Helical" evidence="6">
    <location>
        <begin position="199"/>
        <end position="219"/>
    </location>
</feature>
<keyword evidence="4 6" id="KW-1133">Transmembrane helix</keyword>
<dbReference type="Pfam" id="PF01184">
    <property type="entry name" value="Gpr1_Fun34_YaaH"/>
    <property type="match status" value="1"/>
</dbReference>
<evidence type="ECO:0000256" key="4">
    <source>
        <dbReference type="ARBA" id="ARBA00022989"/>
    </source>
</evidence>
<evidence type="ECO:0000256" key="2">
    <source>
        <dbReference type="ARBA" id="ARBA00005587"/>
    </source>
</evidence>
<dbReference type="OrthoDB" id="3648309at2759"/>
<comment type="subcellular location">
    <subcellularLocation>
        <location evidence="1">Membrane</location>
        <topology evidence="1">Multi-pass membrane protein</topology>
    </subcellularLocation>
</comment>
<dbReference type="KEGG" id="spaa:SPAPADRAFT_149525"/>
<organism evidence="8">
    <name type="scientific">Spathaspora passalidarum (strain NRRL Y-27907 / 11-Y1)</name>
    <dbReference type="NCBI Taxonomy" id="619300"/>
    <lineage>
        <taxon>Eukaryota</taxon>
        <taxon>Fungi</taxon>
        <taxon>Dikarya</taxon>
        <taxon>Ascomycota</taxon>
        <taxon>Saccharomycotina</taxon>
        <taxon>Pichiomycetes</taxon>
        <taxon>Debaryomycetaceae</taxon>
        <taxon>Spathaspora</taxon>
    </lineage>
</organism>
<dbReference type="AlphaFoldDB" id="G3AJ12"/>
<dbReference type="RefSeq" id="XP_007374108.1">
    <property type="nucleotide sequence ID" value="XM_007374046.1"/>
</dbReference>
<dbReference type="EMBL" id="GL996500">
    <property type="protein sequence ID" value="EGW34524.1"/>
    <property type="molecule type" value="Genomic_DNA"/>
</dbReference>
<dbReference type="InterPro" id="IPR047622">
    <property type="entry name" value="GPR1_FUN34_YAAH"/>
</dbReference>
<keyword evidence="5 6" id="KW-0472">Membrane</keyword>
<keyword evidence="3 6" id="KW-0812">Transmembrane</keyword>
<dbReference type="eggNOG" id="ENOG502QUJS">
    <property type="taxonomic scope" value="Eukaryota"/>
</dbReference>
<feature type="transmembrane region" description="Helical" evidence="6">
    <location>
        <begin position="77"/>
        <end position="96"/>
    </location>
</feature>
<dbReference type="GeneID" id="18870829"/>
<dbReference type="Proteomes" id="UP000000709">
    <property type="component" value="Unassembled WGS sequence"/>
</dbReference>
<dbReference type="InParanoid" id="G3AJ12"/>
<dbReference type="GO" id="GO:0005886">
    <property type="term" value="C:plasma membrane"/>
    <property type="evidence" value="ECO:0007669"/>
    <property type="project" value="TreeGrafter"/>
</dbReference>
<evidence type="ECO:0000256" key="6">
    <source>
        <dbReference type="SAM" id="Phobius"/>
    </source>
</evidence>
<reference evidence="7 8" key="1">
    <citation type="journal article" date="2011" name="Proc. Natl. Acad. Sci. U.S.A.">
        <title>Comparative genomics of xylose-fermenting fungi for enhanced biofuel production.</title>
        <authorList>
            <person name="Wohlbach D.J."/>
            <person name="Kuo A."/>
            <person name="Sato T.K."/>
            <person name="Potts K.M."/>
            <person name="Salamov A.A."/>
            <person name="LaButti K.M."/>
            <person name="Sun H."/>
            <person name="Clum A."/>
            <person name="Pangilinan J.L."/>
            <person name="Lindquist E.A."/>
            <person name="Lucas S."/>
            <person name="Lapidus A."/>
            <person name="Jin M."/>
            <person name="Gunawan C."/>
            <person name="Balan V."/>
            <person name="Dale B.E."/>
            <person name="Jeffries T.W."/>
            <person name="Zinkel R."/>
            <person name="Barry K.W."/>
            <person name="Grigoriev I.V."/>
            <person name="Gasch A.P."/>
        </authorList>
    </citation>
    <scope>NUCLEOTIDE SEQUENCE [LARGE SCALE GENOMIC DNA]</scope>
    <source>
        <strain evidence="8">NRRL Y-27907 / 11-Y1</strain>
    </source>
</reference>
<evidence type="ECO:0000256" key="1">
    <source>
        <dbReference type="ARBA" id="ARBA00004141"/>
    </source>
</evidence>
<dbReference type="PANTHER" id="PTHR31123:SF1">
    <property type="entry name" value="ACCUMULATION OF DYADS PROTEIN 2-RELATED"/>
    <property type="match status" value="1"/>
</dbReference>
<name>G3AJ12_SPAPN</name>
<evidence type="ECO:0000313" key="8">
    <source>
        <dbReference type="Proteomes" id="UP000000709"/>
    </source>
</evidence>
<dbReference type="HOGENOM" id="CLU_051062_0_0_1"/>
<gene>
    <name evidence="7" type="ORF">SPAPADRAFT_149525</name>
</gene>
<feature type="transmembrane region" description="Helical" evidence="6">
    <location>
        <begin position="225"/>
        <end position="244"/>
    </location>
</feature>
<evidence type="ECO:0000256" key="5">
    <source>
        <dbReference type="ARBA" id="ARBA00023136"/>
    </source>
</evidence>
<dbReference type="GO" id="GO:0015123">
    <property type="term" value="F:acetate transmembrane transporter activity"/>
    <property type="evidence" value="ECO:0007669"/>
    <property type="project" value="TreeGrafter"/>
</dbReference>
<protein>
    <recommendedName>
        <fullName evidence="9">Ammonia transport outward protein 2</fullName>
    </recommendedName>
</protein>
<dbReference type="PROSITE" id="PS01114">
    <property type="entry name" value="GPR1_FUN34_YAAH"/>
    <property type="match status" value="1"/>
</dbReference>
<dbReference type="NCBIfam" id="NF038013">
    <property type="entry name" value="AceTr_1"/>
    <property type="match status" value="1"/>
</dbReference>
<keyword evidence="8" id="KW-1185">Reference proteome</keyword>
<feature type="transmembrane region" description="Helical" evidence="6">
    <location>
        <begin position="102"/>
        <end position="121"/>
    </location>
</feature>
<dbReference type="PANTHER" id="PTHR31123">
    <property type="entry name" value="ACCUMULATION OF DYADS PROTEIN 2-RELATED"/>
    <property type="match status" value="1"/>
</dbReference>
<feature type="transmembrane region" description="Helical" evidence="6">
    <location>
        <begin position="173"/>
        <end position="192"/>
    </location>
</feature>
<feature type="transmembrane region" description="Helical" evidence="6">
    <location>
        <begin position="133"/>
        <end position="153"/>
    </location>
</feature>
<comment type="similarity">
    <text evidence="2">Belongs to the acetate uptake transporter (AceTr) (TC 2.A.96) family.</text>
</comment>